<dbReference type="RefSeq" id="WP_029547111.1">
    <property type="nucleotide sequence ID" value="NZ_BAAAYP010000053.1"/>
</dbReference>
<gene>
    <name evidence="3" type="ORF">OCS65_27010</name>
</gene>
<dbReference type="PANTHER" id="PTHR48081:SF30">
    <property type="entry name" value="ACETYL-HYDROLASE LIPR-RELATED"/>
    <property type="match status" value="1"/>
</dbReference>
<dbReference type="Pfam" id="PF07859">
    <property type="entry name" value="Abhydrolase_3"/>
    <property type="match status" value="1"/>
</dbReference>
<dbReference type="GO" id="GO:0004806">
    <property type="term" value="F:triacylglycerol lipase activity"/>
    <property type="evidence" value="ECO:0007669"/>
    <property type="project" value="TreeGrafter"/>
</dbReference>
<comment type="similarity">
    <text evidence="1">Belongs to the 'GDXG' lipolytic enzyme family.</text>
</comment>
<name>A0A059MGD2_9NOCA</name>
<evidence type="ECO:0000313" key="4">
    <source>
        <dbReference type="Proteomes" id="UP001163947"/>
    </source>
</evidence>
<dbReference type="Gene3D" id="3.40.50.1820">
    <property type="entry name" value="alpha/beta hydrolase"/>
    <property type="match status" value="1"/>
</dbReference>
<dbReference type="InterPro" id="IPR029058">
    <property type="entry name" value="AB_hydrolase_fold"/>
</dbReference>
<reference evidence="3" key="1">
    <citation type="submission" date="2022-09" db="EMBL/GenBank/DDBJ databases">
        <title>The genome sequence of Rhodococcus aetherivorans N1.</title>
        <authorList>
            <person name="Jiang W."/>
        </authorList>
    </citation>
    <scope>NUCLEOTIDE SEQUENCE</scope>
    <source>
        <strain evidence="3">N1</strain>
    </source>
</reference>
<dbReference type="GeneID" id="83624148"/>
<dbReference type="Proteomes" id="UP001163947">
    <property type="component" value="Chromosome"/>
</dbReference>
<protein>
    <submittedName>
        <fullName evidence="3">Alpha/beta hydrolase</fullName>
    </submittedName>
</protein>
<proteinExistence type="inferred from homology"/>
<evidence type="ECO:0000256" key="2">
    <source>
        <dbReference type="ARBA" id="ARBA00022801"/>
    </source>
</evidence>
<organism evidence="3 4">
    <name type="scientific">Rhodococcus aetherivorans</name>
    <dbReference type="NCBI Taxonomy" id="191292"/>
    <lineage>
        <taxon>Bacteria</taxon>
        <taxon>Bacillati</taxon>
        <taxon>Actinomycetota</taxon>
        <taxon>Actinomycetes</taxon>
        <taxon>Mycobacteriales</taxon>
        <taxon>Nocardiaceae</taxon>
        <taxon>Rhodococcus</taxon>
    </lineage>
</organism>
<dbReference type="SUPFAM" id="SSF53474">
    <property type="entry name" value="alpha/beta-Hydrolases"/>
    <property type="match status" value="1"/>
</dbReference>
<dbReference type="InterPro" id="IPR013094">
    <property type="entry name" value="AB_hydrolase_3"/>
</dbReference>
<dbReference type="InterPro" id="IPR050300">
    <property type="entry name" value="GDXG_lipolytic_enzyme"/>
</dbReference>
<dbReference type="AlphaFoldDB" id="A0A059MGD2"/>
<evidence type="ECO:0000313" key="3">
    <source>
        <dbReference type="EMBL" id="UYF94027.1"/>
    </source>
</evidence>
<evidence type="ECO:0000256" key="1">
    <source>
        <dbReference type="ARBA" id="ARBA00010515"/>
    </source>
</evidence>
<dbReference type="EMBL" id="CP106982">
    <property type="protein sequence ID" value="UYF94027.1"/>
    <property type="molecule type" value="Genomic_DNA"/>
</dbReference>
<keyword evidence="2 3" id="KW-0378">Hydrolase</keyword>
<sequence length="361" mass="38996">MTTTPPSEPGDLDGCAAPHGPGVPLRPTQVRGRHFPGASVQAQLLARSLQLTLRPVLSLWARASGLPWPTNLIESVGNLLPPIEGTRCRPATLPHCGALWVQARDVGADRVVLYLHGGAFLCCGLRTHRRLVSRISAEAQAPVLMVDYRMLPTHTIDDAIDDSIDGYRLLLATGYRPEQIVIAGDSAGGYLSFMVPLRLRDEGLPAPAAVVALSPLTELDPARKLAHPNADRCALLPATAAAELSRLARRLEAHRATSPYTRARLCPIEHDLRGMPPTLIQVGSDELLLPDAETMAHRLTEAGSYCELQIWDRQVHVFQAAADLLPESRRAIAEIGHFIRSMVPARAPGAVRPQKTPGCPA</sequence>
<accession>A0A059MGD2</accession>
<dbReference type="PANTHER" id="PTHR48081">
    <property type="entry name" value="AB HYDROLASE SUPERFAMILY PROTEIN C4A8.06C"/>
    <property type="match status" value="1"/>
</dbReference>